<accession>A0ABP8KXR6</accession>
<keyword evidence="1" id="KW-0732">Signal</keyword>
<name>A0ABP8KXR6_9BACT</name>
<dbReference type="Proteomes" id="UP001500936">
    <property type="component" value="Unassembled WGS sequence"/>
</dbReference>
<evidence type="ECO:0008006" key="4">
    <source>
        <dbReference type="Google" id="ProtNLM"/>
    </source>
</evidence>
<dbReference type="Gene3D" id="1.25.40.10">
    <property type="entry name" value="Tetratricopeptide repeat domain"/>
    <property type="match status" value="1"/>
</dbReference>
<dbReference type="InterPro" id="IPR019734">
    <property type="entry name" value="TPR_rpt"/>
</dbReference>
<keyword evidence="3" id="KW-1185">Reference proteome</keyword>
<dbReference type="InterPro" id="IPR011990">
    <property type="entry name" value="TPR-like_helical_dom_sf"/>
</dbReference>
<evidence type="ECO:0000256" key="1">
    <source>
        <dbReference type="SAM" id="SignalP"/>
    </source>
</evidence>
<dbReference type="EMBL" id="BAABHB010000016">
    <property type="protein sequence ID" value="GAA4418152.1"/>
    <property type="molecule type" value="Genomic_DNA"/>
</dbReference>
<protein>
    <recommendedName>
        <fullName evidence="4">Tetratricopeptide repeat-containing protein</fullName>
    </recommendedName>
</protein>
<gene>
    <name evidence="2" type="ORF">GCM10023187_51280</name>
</gene>
<feature type="signal peptide" evidence="1">
    <location>
        <begin position="1"/>
        <end position="20"/>
    </location>
</feature>
<dbReference type="SUPFAM" id="SSF48452">
    <property type="entry name" value="TPR-like"/>
    <property type="match status" value="1"/>
</dbReference>
<comment type="caution">
    <text evidence="2">The sequence shown here is derived from an EMBL/GenBank/DDBJ whole genome shotgun (WGS) entry which is preliminary data.</text>
</comment>
<proteinExistence type="predicted"/>
<dbReference type="Pfam" id="PF13181">
    <property type="entry name" value="TPR_8"/>
    <property type="match status" value="1"/>
</dbReference>
<reference evidence="3" key="1">
    <citation type="journal article" date="2019" name="Int. J. Syst. Evol. Microbiol.">
        <title>The Global Catalogue of Microorganisms (GCM) 10K type strain sequencing project: providing services to taxonomists for standard genome sequencing and annotation.</title>
        <authorList>
            <consortium name="The Broad Institute Genomics Platform"/>
            <consortium name="The Broad Institute Genome Sequencing Center for Infectious Disease"/>
            <person name="Wu L."/>
            <person name="Ma J."/>
        </authorList>
    </citation>
    <scope>NUCLEOTIDE SEQUENCE [LARGE SCALE GENOMIC DNA]</scope>
    <source>
        <strain evidence="3">JCM 17925</strain>
    </source>
</reference>
<organism evidence="2 3">
    <name type="scientific">Nibrella viscosa</name>
    <dbReference type="NCBI Taxonomy" id="1084524"/>
    <lineage>
        <taxon>Bacteria</taxon>
        <taxon>Pseudomonadati</taxon>
        <taxon>Bacteroidota</taxon>
        <taxon>Cytophagia</taxon>
        <taxon>Cytophagales</taxon>
        <taxon>Spirosomataceae</taxon>
        <taxon>Nibrella</taxon>
    </lineage>
</organism>
<sequence length="556" mass="62655">MVRLTTLYCSLALLSAAAMAGPILPPTHYKHRVTDEVCRRIAAAYGNPLVRPRLEIWSKPGQIALFDVEPGGVVVLRLDERLYDRCRTYGPDSLHALACLIGHELGHFYQQQGFIPAYGPSSGLVSPQPARTTAERTRKEAEADRFGLYYGYLAGYDTYRLLPSVLRAVYADYRLSHQLPGYPSLNERLALAEEERRRFRPLALAFEAGQLLWMTQHYEAAISCFSHVLNQFRSKEVYNNLGVIRLTQALGKTATREVPYAYPFEWDPGHRLRLGSLRSGPANGKQVAGWLQQAKEYFKGAEQLDPTYATAAVNLACTYSLLGNQEGSISTIQELEEVCRTQQVAVPANAYLVKGIAYAQNQQSDRAKPYFAQAVLQNAFRAEYNQDVFDKTQPQHLLANLIPDWSSLERWIRDAWSGPSAEPRPQLREEALGPFRFNDWLHRPLPRRTTLRDSLLLPHPTQPVSIIRQSAAGVTAMRLLTADLQMEILSTTPSYKGATRAGLRIGQPTGELYRRYGHPDVQLPLTGNRVVCHYKSLALLVETRNGRVSGWHAYRY</sequence>
<dbReference type="RefSeq" id="WP_345270914.1">
    <property type="nucleotide sequence ID" value="NZ_BAABHB010000016.1"/>
</dbReference>
<feature type="chain" id="PRO_5045636959" description="Tetratricopeptide repeat-containing protein" evidence="1">
    <location>
        <begin position="21"/>
        <end position="556"/>
    </location>
</feature>
<evidence type="ECO:0000313" key="2">
    <source>
        <dbReference type="EMBL" id="GAA4418152.1"/>
    </source>
</evidence>
<evidence type="ECO:0000313" key="3">
    <source>
        <dbReference type="Proteomes" id="UP001500936"/>
    </source>
</evidence>